<dbReference type="AlphaFoldDB" id="A0A829CBF5"/>
<feature type="region of interest" description="Disordered" evidence="1">
    <location>
        <begin position="69"/>
        <end position="106"/>
    </location>
</feature>
<evidence type="ECO:0000313" key="4">
    <source>
        <dbReference type="Proteomes" id="UP000012070"/>
    </source>
</evidence>
<dbReference type="InterPro" id="IPR002711">
    <property type="entry name" value="HNH"/>
</dbReference>
<dbReference type="Proteomes" id="UP000012070">
    <property type="component" value="Unassembled WGS sequence"/>
</dbReference>
<reference evidence="3 4" key="1">
    <citation type="submission" date="2013-03" db="EMBL/GenBank/DDBJ databases">
        <authorList>
            <person name="Casali N."/>
            <person name="Drobniewski F.A."/>
        </authorList>
    </citation>
    <scope>NUCLEOTIDE SEQUENCE [LARGE SCALE GENOMIC DNA]</scope>
    <source>
        <strain evidence="3 4">112400015</strain>
    </source>
</reference>
<reference evidence="4" key="2">
    <citation type="submission" date="2013-04" db="EMBL/GenBank/DDBJ databases">
        <title>Non-Mycobacterium tuberculosis sensu stricto in a globally representative population.</title>
        <authorList>
            <person name="Stone M.J."/>
            <person name="Brown T.J."/>
            <person name="Drobniewski F.A."/>
        </authorList>
    </citation>
    <scope>NUCLEOTIDE SEQUENCE [LARGE SCALE GENOMIC DNA]</scope>
    <source>
        <strain evidence="4">112400015</strain>
    </source>
</reference>
<comment type="caution">
    <text evidence="3">The sequence shown here is derived from an EMBL/GenBank/DDBJ whole genome shotgun (WGS) entry which is preliminary data.</text>
</comment>
<dbReference type="GO" id="GO:0008270">
    <property type="term" value="F:zinc ion binding"/>
    <property type="evidence" value="ECO:0007669"/>
    <property type="project" value="InterPro"/>
</dbReference>
<feature type="domain" description="HNH" evidence="2">
    <location>
        <begin position="34"/>
        <end position="63"/>
    </location>
</feature>
<evidence type="ECO:0000313" key="3">
    <source>
        <dbReference type="EMBL" id="EMT37842.1"/>
    </source>
</evidence>
<dbReference type="GO" id="GO:0004519">
    <property type="term" value="F:endonuclease activity"/>
    <property type="evidence" value="ECO:0007669"/>
    <property type="project" value="InterPro"/>
</dbReference>
<organism evidence="3 4">
    <name type="scientific">Mycobacterium orygis 112400015</name>
    <dbReference type="NCBI Taxonomy" id="1305739"/>
    <lineage>
        <taxon>Bacteria</taxon>
        <taxon>Bacillati</taxon>
        <taxon>Actinomycetota</taxon>
        <taxon>Actinomycetes</taxon>
        <taxon>Mycobacteriales</taxon>
        <taxon>Mycobacteriaceae</taxon>
        <taxon>Mycobacterium</taxon>
        <taxon>Mycobacterium tuberculosis complex</taxon>
    </lineage>
</organism>
<dbReference type="CDD" id="cd00085">
    <property type="entry name" value="HNHc"/>
    <property type="match status" value="1"/>
</dbReference>
<feature type="region of interest" description="Disordered" evidence="1">
    <location>
        <begin position="1"/>
        <end position="32"/>
    </location>
</feature>
<name>A0A829CBF5_9MYCO</name>
<protein>
    <recommendedName>
        <fullName evidence="2">HNH domain-containing protein</fullName>
    </recommendedName>
</protein>
<dbReference type="EMBL" id="APKD01000001">
    <property type="protein sequence ID" value="EMT37842.1"/>
    <property type="molecule type" value="Genomic_DNA"/>
</dbReference>
<feature type="compositionally biased region" description="Basic and acidic residues" evidence="1">
    <location>
        <begin position="87"/>
        <end position="106"/>
    </location>
</feature>
<dbReference type="InterPro" id="IPR003615">
    <property type="entry name" value="HNH_nuc"/>
</dbReference>
<dbReference type="Pfam" id="PF01844">
    <property type="entry name" value="HNH"/>
    <property type="match status" value="1"/>
</dbReference>
<gene>
    <name evidence="3" type="ORF">MORY_00815</name>
</gene>
<accession>A0A829CBF5</accession>
<evidence type="ECO:0000259" key="2">
    <source>
        <dbReference type="Pfam" id="PF01844"/>
    </source>
</evidence>
<sequence>MKVARPVRRAATGNGPAATRAPHPWSTQLPRPGDRCEVHHIDQWATGGSTDIDKLTFTCTPNHKLVGKGWQTRKRSDGQTEWIPPPHLDRGAHTNDYHHPERLFDH</sequence>
<evidence type="ECO:0000256" key="1">
    <source>
        <dbReference type="SAM" id="MobiDB-lite"/>
    </source>
</evidence>
<dbReference type="GO" id="GO:0003676">
    <property type="term" value="F:nucleic acid binding"/>
    <property type="evidence" value="ECO:0007669"/>
    <property type="project" value="InterPro"/>
</dbReference>
<proteinExistence type="predicted"/>